<evidence type="ECO:0000256" key="12">
    <source>
        <dbReference type="ARBA" id="ARBA00023016"/>
    </source>
</evidence>
<dbReference type="PRINTS" id="PR00834">
    <property type="entry name" value="PROTEASES2C"/>
</dbReference>
<evidence type="ECO:0000256" key="8">
    <source>
        <dbReference type="ARBA" id="ARBA00022737"/>
    </source>
</evidence>
<evidence type="ECO:0000256" key="3">
    <source>
        <dbReference type="ARBA" id="ARBA00010541"/>
    </source>
</evidence>
<dbReference type="PROSITE" id="PS50106">
    <property type="entry name" value="PDZ"/>
    <property type="match status" value="2"/>
</dbReference>
<dbReference type="Proteomes" id="UP001279642">
    <property type="component" value="Unassembled WGS sequence"/>
</dbReference>
<keyword evidence="12" id="KW-0346">Stress response</keyword>
<feature type="domain" description="PDZ" evidence="15">
    <location>
        <begin position="287"/>
        <end position="349"/>
    </location>
</feature>
<dbReference type="Pfam" id="PF13365">
    <property type="entry name" value="Trypsin_2"/>
    <property type="match status" value="1"/>
</dbReference>
<evidence type="ECO:0000313" key="17">
    <source>
        <dbReference type="Proteomes" id="UP001279642"/>
    </source>
</evidence>
<dbReference type="SUPFAM" id="SSF50156">
    <property type="entry name" value="PDZ domain-like"/>
    <property type="match status" value="2"/>
</dbReference>
<dbReference type="EC" id="3.4.21.107" evidence="4"/>
<evidence type="ECO:0000256" key="11">
    <source>
        <dbReference type="ARBA" id="ARBA00022825"/>
    </source>
</evidence>
<comment type="catalytic activity">
    <reaction evidence="1">
        <text>Acts on substrates that are at least partially unfolded. The cleavage site P1 residue is normally between a pair of hydrophobic residues, such as Val-|-Val.</text>
        <dbReference type="EC" id="3.4.21.107"/>
    </reaction>
</comment>
<evidence type="ECO:0000256" key="10">
    <source>
        <dbReference type="ARBA" id="ARBA00022801"/>
    </source>
</evidence>
<dbReference type="PANTHER" id="PTHR22939:SF130">
    <property type="entry name" value="PERIPLASMIC SERINE ENDOPROTEASE DEGP-LIKE-RELATED"/>
    <property type="match status" value="1"/>
</dbReference>
<reference evidence="16 17" key="1">
    <citation type="journal article" date="2016" name="Antonie Van Leeuwenhoek">
        <title>Dongia soli sp. nov., isolated from soil from Dokdo, Korea.</title>
        <authorList>
            <person name="Kim D.U."/>
            <person name="Lee H."/>
            <person name="Kim H."/>
            <person name="Kim S.G."/>
            <person name="Ka J.O."/>
        </authorList>
    </citation>
    <scope>NUCLEOTIDE SEQUENCE [LARGE SCALE GENOMIC DNA]</scope>
    <source>
        <strain evidence="16 17">D78</strain>
    </source>
</reference>
<dbReference type="PANTHER" id="PTHR22939">
    <property type="entry name" value="SERINE PROTEASE FAMILY S1C HTRA-RELATED"/>
    <property type="match status" value="1"/>
</dbReference>
<sequence length="509" mass="54513">MTIARSLSAGDRTARYSRIITAPREAVMQYVLKLGFFAVAVAALLSSGAGIAQARSAPESFADLAEKSLPSVVNIATTQTISADSQMQDLDEMFREFLDRRQGAKPRPRKATSLGSGFIIDPNGYIVTNNHVIENADEIMVVMHDDTELKAKLIGRDPKTDLALLKVDVKKPLPAVKWGDSTALRIGDWVLAIGNPFGLGGSVTAGIVSAHQRDINAGPYDDFIQTDASINRGNSGGPMFNMEGEVVGINSAIFSPSGGSVGIGFAIPSNLAKSVIDQIRQFGHPRRGWLGVRIQSISEDLAEGLKLPSVKGALVAGITPSGPADKAGIKQGDVVLRFDGKDVTQMRGLPRMVAETPVNKKVDVVVWRKGQEMTLSVTLGELDENAEEAAVSENDEDSQQQEKPDQSSSKITALGLELAAIGDKQRQDFDLGEDVTGVVIVDVDPDGPAAEKDLRPGDVIVEVDQKAVETPKEVAARIKTAQDNGYRVVTLLVDRQGESQWIAVKIKKN</sequence>
<dbReference type="SMART" id="SM00228">
    <property type="entry name" value="PDZ"/>
    <property type="match status" value="2"/>
</dbReference>
<feature type="domain" description="PDZ" evidence="15">
    <location>
        <begin position="398"/>
        <end position="469"/>
    </location>
</feature>
<evidence type="ECO:0000256" key="4">
    <source>
        <dbReference type="ARBA" id="ARBA00013035"/>
    </source>
</evidence>
<evidence type="ECO:0000256" key="5">
    <source>
        <dbReference type="ARBA" id="ARBA00013958"/>
    </source>
</evidence>
<keyword evidence="11" id="KW-0720">Serine protease</keyword>
<dbReference type="CDD" id="cd10839">
    <property type="entry name" value="cpPDZ1_DegP-like"/>
    <property type="match status" value="1"/>
</dbReference>
<evidence type="ECO:0000256" key="9">
    <source>
        <dbReference type="ARBA" id="ARBA00022764"/>
    </source>
</evidence>
<dbReference type="Pfam" id="PF13180">
    <property type="entry name" value="PDZ_2"/>
    <property type="match status" value="2"/>
</dbReference>
<evidence type="ECO:0000256" key="7">
    <source>
        <dbReference type="ARBA" id="ARBA00022729"/>
    </source>
</evidence>
<keyword evidence="8" id="KW-0677">Repeat</keyword>
<comment type="caution">
    <text evidence="16">The sequence shown here is derived from an EMBL/GenBank/DDBJ whole genome shotgun (WGS) entry which is preliminary data.</text>
</comment>
<dbReference type="InterPro" id="IPR011782">
    <property type="entry name" value="Pept_S1C_Do"/>
</dbReference>
<keyword evidence="7" id="KW-0732">Signal</keyword>
<keyword evidence="6" id="KW-0645">Protease</keyword>
<evidence type="ECO:0000256" key="1">
    <source>
        <dbReference type="ARBA" id="ARBA00001772"/>
    </source>
</evidence>
<dbReference type="InterPro" id="IPR009003">
    <property type="entry name" value="Peptidase_S1_PA"/>
</dbReference>
<keyword evidence="10" id="KW-0378">Hydrolase</keyword>
<dbReference type="Gene3D" id="2.30.42.10">
    <property type="match status" value="2"/>
</dbReference>
<evidence type="ECO:0000256" key="14">
    <source>
        <dbReference type="SAM" id="MobiDB-lite"/>
    </source>
</evidence>
<evidence type="ECO:0000256" key="2">
    <source>
        <dbReference type="ARBA" id="ARBA00004418"/>
    </source>
</evidence>
<gene>
    <name evidence="16" type="ORF">SMD27_15655</name>
</gene>
<keyword evidence="17" id="KW-1185">Reference proteome</keyword>
<dbReference type="SUPFAM" id="SSF50494">
    <property type="entry name" value="Trypsin-like serine proteases"/>
    <property type="match status" value="1"/>
</dbReference>
<dbReference type="EMBL" id="JAXCLW010000004">
    <property type="protein sequence ID" value="MDY0884280.1"/>
    <property type="molecule type" value="Genomic_DNA"/>
</dbReference>
<accession>A0ABU5EDZ7</accession>
<organism evidence="16 17">
    <name type="scientific">Dongia soli</name>
    <dbReference type="NCBI Taxonomy" id="600628"/>
    <lineage>
        <taxon>Bacteria</taxon>
        <taxon>Pseudomonadati</taxon>
        <taxon>Pseudomonadota</taxon>
        <taxon>Alphaproteobacteria</taxon>
        <taxon>Rhodospirillales</taxon>
        <taxon>Dongiaceae</taxon>
        <taxon>Dongia</taxon>
    </lineage>
</organism>
<comment type="subcellular location">
    <subcellularLocation>
        <location evidence="2">Periplasm</location>
    </subcellularLocation>
</comment>
<dbReference type="InterPro" id="IPR036034">
    <property type="entry name" value="PDZ_sf"/>
</dbReference>
<keyword evidence="9" id="KW-0574">Periplasm</keyword>
<name>A0ABU5EDZ7_9PROT</name>
<comment type="similarity">
    <text evidence="3">Belongs to the peptidase S1C family.</text>
</comment>
<dbReference type="Gene3D" id="2.40.10.120">
    <property type="match status" value="1"/>
</dbReference>
<evidence type="ECO:0000256" key="13">
    <source>
        <dbReference type="ARBA" id="ARBA00032850"/>
    </source>
</evidence>
<feature type="region of interest" description="Disordered" evidence="14">
    <location>
        <begin position="388"/>
        <end position="409"/>
    </location>
</feature>
<evidence type="ECO:0000256" key="6">
    <source>
        <dbReference type="ARBA" id="ARBA00022670"/>
    </source>
</evidence>
<evidence type="ECO:0000313" key="16">
    <source>
        <dbReference type="EMBL" id="MDY0884280.1"/>
    </source>
</evidence>
<protein>
    <recommendedName>
        <fullName evidence="5">Probable periplasmic serine endoprotease DegP-like</fullName>
        <ecNumber evidence="4">3.4.21.107</ecNumber>
    </recommendedName>
    <alternativeName>
        <fullName evidence="13">Protease Do</fullName>
    </alternativeName>
</protein>
<dbReference type="RefSeq" id="WP_320509346.1">
    <property type="nucleotide sequence ID" value="NZ_JAXCLW010000004.1"/>
</dbReference>
<proteinExistence type="inferred from homology"/>
<evidence type="ECO:0000259" key="15">
    <source>
        <dbReference type="PROSITE" id="PS50106"/>
    </source>
</evidence>
<dbReference type="InterPro" id="IPR001478">
    <property type="entry name" value="PDZ"/>
</dbReference>
<dbReference type="NCBIfam" id="TIGR02037">
    <property type="entry name" value="degP_htrA_DO"/>
    <property type="match status" value="1"/>
</dbReference>
<dbReference type="InterPro" id="IPR001940">
    <property type="entry name" value="Peptidase_S1C"/>
</dbReference>